<feature type="signal peptide" evidence="1">
    <location>
        <begin position="1"/>
        <end position="23"/>
    </location>
</feature>
<feature type="chain" id="PRO_5030834572" description="Lipoprotein" evidence="1">
    <location>
        <begin position="24"/>
        <end position="133"/>
    </location>
</feature>
<evidence type="ECO:0000313" key="2">
    <source>
        <dbReference type="EMBL" id="HGY93238.1"/>
    </source>
</evidence>
<sequence>MKNVLRAAILTVMMGAATMAAQAQVRVFFGIGTPGPVAVPAYAPPCPGANYIWAPGYYYGQVWVPGRWMDRDDYYRRGYYGYDRDHYYARGDWDHRDWDHRDWDHRDGDRGDWGHGDRGRGWGHDHGHGWGRH</sequence>
<keyword evidence="1" id="KW-0732">Signal</keyword>
<proteinExistence type="predicted"/>
<accession>A0A7V5CRZ4</accession>
<dbReference type="EMBL" id="DTKL01000010">
    <property type="protein sequence ID" value="HGY93238.1"/>
    <property type="molecule type" value="Genomic_DNA"/>
</dbReference>
<reference evidence="2" key="1">
    <citation type="journal article" date="2020" name="mSystems">
        <title>Genome- and Community-Level Interaction Insights into Carbon Utilization and Element Cycling Functions of Hydrothermarchaeota in Hydrothermal Sediment.</title>
        <authorList>
            <person name="Zhou Z."/>
            <person name="Liu Y."/>
            <person name="Xu W."/>
            <person name="Pan J."/>
            <person name="Luo Z.H."/>
            <person name="Li M."/>
        </authorList>
    </citation>
    <scope>NUCLEOTIDE SEQUENCE [LARGE SCALE GENOMIC DNA]</scope>
    <source>
        <strain evidence="2">SpSt-855</strain>
    </source>
</reference>
<protein>
    <recommendedName>
        <fullName evidence="3">Lipoprotein</fullName>
    </recommendedName>
</protein>
<gene>
    <name evidence="2" type="ORF">ENW50_00900</name>
</gene>
<comment type="caution">
    <text evidence="2">The sequence shown here is derived from an EMBL/GenBank/DDBJ whole genome shotgun (WGS) entry which is preliminary data.</text>
</comment>
<evidence type="ECO:0008006" key="3">
    <source>
        <dbReference type="Google" id="ProtNLM"/>
    </source>
</evidence>
<evidence type="ECO:0000256" key="1">
    <source>
        <dbReference type="SAM" id="SignalP"/>
    </source>
</evidence>
<dbReference type="AlphaFoldDB" id="A0A7V5CRZ4"/>
<dbReference type="OMA" id="HRDWDHR"/>
<name>A0A7V5CRZ4_9BACT</name>
<organism evidence="2">
    <name type="scientific">Acidobacterium capsulatum</name>
    <dbReference type="NCBI Taxonomy" id="33075"/>
    <lineage>
        <taxon>Bacteria</taxon>
        <taxon>Pseudomonadati</taxon>
        <taxon>Acidobacteriota</taxon>
        <taxon>Terriglobia</taxon>
        <taxon>Terriglobales</taxon>
        <taxon>Acidobacteriaceae</taxon>
        <taxon>Acidobacterium</taxon>
    </lineage>
</organism>